<proteinExistence type="inferred from homology"/>
<dbReference type="GO" id="GO:0005975">
    <property type="term" value="P:carbohydrate metabolic process"/>
    <property type="evidence" value="ECO:0007669"/>
    <property type="project" value="InterPro"/>
</dbReference>
<feature type="signal peptide" evidence="3">
    <location>
        <begin position="1"/>
        <end position="19"/>
    </location>
</feature>
<dbReference type="Pfam" id="PF21331">
    <property type="entry name" value="Isoamylase_C"/>
    <property type="match status" value="1"/>
</dbReference>
<dbReference type="AlphaFoldDB" id="A0AAX3BCV5"/>
<evidence type="ECO:0000259" key="4">
    <source>
        <dbReference type="SMART" id="SM00642"/>
    </source>
</evidence>
<dbReference type="Gene3D" id="2.60.40.1180">
    <property type="entry name" value="Golgi alpha-mannosidase II"/>
    <property type="match status" value="1"/>
</dbReference>
<accession>A0AAX3BCV5</accession>
<evidence type="ECO:0000313" key="6">
    <source>
        <dbReference type="Proteomes" id="UP001056539"/>
    </source>
</evidence>
<dbReference type="SUPFAM" id="SSF51011">
    <property type="entry name" value="Glycosyl hydrolase domain"/>
    <property type="match status" value="1"/>
</dbReference>
<protein>
    <recommendedName>
        <fullName evidence="4">Glycosyl hydrolase family 13 catalytic domain-containing protein</fullName>
    </recommendedName>
</protein>
<evidence type="ECO:0000256" key="3">
    <source>
        <dbReference type="SAM" id="SignalP"/>
    </source>
</evidence>
<reference evidence="5" key="2">
    <citation type="submission" date="2022-06" db="EMBL/GenBank/DDBJ databases">
        <title>Thermospira aquatica gen. nov., sp. nov.</title>
        <authorList>
            <person name="Ben Ali Gam Z."/>
            <person name="Labat M."/>
        </authorList>
    </citation>
    <scope>NUCLEOTIDE SEQUENCE</scope>
    <source>
        <strain evidence="5">F1F22</strain>
    </source>
</reference>
<dbReference type="InterPro" id="IPR006047">
    <property type="entry name" value="GH13_cat_dom"/>
</dbReference>
<organism evidence="5 6">
    <name type="scientific">Thermospira aquatica</name>
    <dbReference type="NCBI Taxonomy" id="2828656"/>
    <lineage>
        <taxon>Bacteria</taxon>
        <taxon>Pseudomonadati</taxon>
        <taxon>Spirochaetota</taxon>
        <taxon>Spirochaetia</taxon>
        <taxon>Brevinematales</taxon>
        <taxon>Thermospiraceae</taxon>
        <taxon>Thermospira</taxon>
    </lineage>
</organism>
<evidence type="ECO:0000313" key="5">
    <source>
        <dbReference type="EMBL" id="URA10139.1"/>
    </source>
</evidence>
<evidence type="ECO:0000256" key="2">
    <source>
        <dbReference type="SAM" id="MobiDB-lite"/>
    </source>
</evidence>
<dbReference type="InterPro" id="IPR013780">
    <property type="entry name" value="Glyco_hydro_b"/>
</dbReference>
<evidence type="ECO:0000256" key="1">
    <source>
        <dbReference type="ARBA" id="ARBA00008061"/>
    </source>
</evidence>
<gene>
    <name evidence="5" type="ORF">KDW03_11765</name>
</gene>
<dbReference type="EMBL" id="CP073355">
    <property type="protein sequence ID" value="URA10139.1"/>
    <property type="molecule type" value="Genomic_DNA"/>
</dbReference>
<dbReference type="InterPro" id="IPR017853">
    <property type="entry name" value="GH"/>
</dbReference>
<name>A0AAX3BCV5_9SPIR</name>
<dbReference type="SUPFAM" id="SSF81296">
    <property type="entry name" value="E set domains"/>
    <property type="match status" value="1"/>
</dbReference>
<dbReference type="CDD" id="cd02856">
    <property type="entry name" value="E_set_GDE_Isoamylase_N"/>
    <property type="match status" value="1"/>
</dbReference>
<dbReference type="KEGG" id="taqu:KDW03_11765"/>
<feature type="region of interest" description="Disordered" evidence="2">
    <location>
        <begin position="760"/>
        <end position="779"/>
    </location>
</feature>
<dbReference type="CDD" id="cd11326">
    <property type="entry name" value="AmyAc_Glg_debranch"/>
    <property type="match status" value="1"/>
</dbReference>
<dbReference type="Proteomes" id="UP001056539">
    <property type="component" value="Chromosome"/>
</dbReference>
<keyword evidence="3" id="KW-0732">Signal</keyword>
<dbReference type="SMART" id="SM00642">
    <property type="entry name" value="Aamy"/>
    <property type="match status" value="1"/>
</dbReference>
<comment type="similarity">
    <text evidence="1">Belongs to the glycosyl hydrolase 13 family.</text>
</comment>
<dbReference type="PROSITE" id="PS51257">
    <property type="entry name" value="PROKAR_LIPOPROTEIN"/>
    <property type="match status" value="1"/>
</dbReference>
<dbReference type="Gene3D" id="2.60.40.10">
    <property type="entry name" value="Immunoglobulins"/>
    <property type="match status" value="2"/>
</dbReference>
<dbReference type="InterPro" id="IPR013783">
    <property type="entry name" value="Ig-like_fold"/>
</dbReference>
<keyword evidence="6" id="KW-1185">Reference proteome</keyword>
<dbReference type="InterPro" id="IPR014756">
    <property type="entry name" value="Ig_E-set"/>
</dbReference>
<feature type="domain" description="Glycosyl hydrolase family 13 catalytic" evidence="4">
    <location>
        <begin position="451"/>
        <end position="880"/>
    </location>
</feature>
<feature type="compositionally biased region" description="Low complexity" evidence="2">
    <location>
        <begin position="765"/>
        <end position="778"/>
    </location>
</feature>
<dbReference type="InterPro" id="IPR048644">
    <property type="entry name" value="Isoamylase_C"/>
</dbReference>
<dbReference type="Gene3D" id="3.20.20.80">
    <property type="entry name" value="Glycosidases"/>
    <property type="match status" value="1"/>
</dbReference>
<dbReference type="PANTHER" id="PTHR43002">
    <property type="entry name" value="GLYCOGEN DEBRANCHING ENZYME"/>
    <property type="match status" value="1"/>
</dbReference>
<dbReference type="Pfam" id="PF00128">
    <property type="entry name" value="Alpha-amylase"/>
    <property type="match status" value="1"/>
</dbReference>
<sequence>MRKWLVWFLAISIVSCAVSGGGSGEVSGGETGTPPGDTTPPEIVLVSPTNGQVLTSSVIEAQGTVKDNSGISEVRFFVTTNQATFTNVYSAQVSGTNFTVSNVNLDKGNGDYILWAQAKDTANNTARTEAITVTLNAAVTVSADLSSPLHKTNLTIFTLTGTAATTSGSISGVYVSVNEGVYTLATGTATWSYDLSLSSHVTNVVKVYAQNSGGEKSSTNVYLILHEGFLAVDEASWGSATWGPGGRFVSSDEATFTVYSKNATKIVLEIYRVPYGEDAVYRYEMAKGSDNYWRAKLKYVTNGTVYAFRAWGPNWPYVSSWQPGTTDGFLSDVDSQGNRFNPNKVLYDPWACEITHDRNNPTALASAGVDGNVYGTGSYVYNGKPRRAWDTGKVAPKAYLILDSTPYGTKPNIPEKDSIIYEAHVRGLTKHPSSVNLATILSGFSGFESVVGVPDQYRGTYKGAAYMAKYLKALGYTAIELLPVHETDNDHNPDNQSGGNFWGYMTYGYFAPDRRYAYDKSPGGPTREFKEMVQAFHNEGLEVYLDVVYNHTGEGGLWGDTNTAELTCFRGFDNSEFYALVQNQPWYYWESTGCGNNFGTSKQVVKDLITNSLVYWSDVMGVDGFRFDLAPVLGRDQVSNFNSSAQLLLDIAAIGAAKNVKMIAEAWDISAYQVGNFPSGWAEWNGRYRDQVRRFLKGDGNTTGDDSNPAFVQVVNGDYGYFNDNGGPHKSINFLVAHDGFTLMDLVSYNTKNNSVLWPFGPSDGGSDNNDSWDSGSDQPLRRKRLRNFWVIQMFSRGVPMTVYGDEFGRTQNGNNNPYNVDSVATWNNYNMINTDSPHLVSTGGSGISYHNNYGTDNATGDLNGKNDLFLFARKVIQLRKNHVALRQSDYSVVYEFKKEDGAAALSWGDRCVWLRIHGSSVGDSDFLVFINMWTSLVNYTVPSASVGRKWVRIIDTDSWAEPNNNYWDVSNATQITGIYGVNPWSIVVLQEVPQ</sequence>
<reference evidence="5" key="1">
    <citation type="submission" date="2021-04" db="EMBL/GenBank/DDBJ databases">
        <authorList>
            <person name="Postec A."/>
        </authorList>
    </citation>
    <scope>NUCLEOTIDE SEQUENCE</scope>
    <source>
        <strain evidence="5">F1F22</strain>
    </source>
</reference>
<dbReference type="SUPFAM" id="SSF51445">
    <property type="entry name" value="(Trans)glycosidases"/>
    <property type="match status" value="1"/>
</dbReference>
<dbReference type="InterPro" id="IPR044505">
    <property type="entry name" value="GlgX_Isoamylase_N_E_set"/>
</dbReference>
<feature type="chain" id="PRO_5043544954" description="Glycosyl hydrolase family 13 catalytic domain-containing protein" evidence="3">
    <location>
        <begin position="20"/>
        <end position="995"/>
    </location>
</feature>